<dbReference type="Proteomes" id="UP000887565">
    <property type="component" value="Unplaced"/>
</dbReference>
<sequence>MPDSEAKPMSEGELRDDGALKDNIEKPILPPGYRIPKQGNGVMGRADSMERLHVLQGIGGTFGGVTAMQDIGDAPGANRNKQPIGETTVTAPKTQLMAQKLVHGTPNRVDDKTGPYCSLIMEAAATHAGAKPSEIHWKQMTMPVQSTCIQIFATRNVNEGIHFLKDGNVMRSYQM</sequence>
<keyword evidence="2" id="KW-1185">Reference proteome</keyword>
<protein>
    <submittedName>
        <fullName evidence="3">Uncharacterized protein</fullName>
    </submittedName>
</protein>
<feature type="region of interest" description="Disordered" evidence="1">
    <location>
        <begin position="1"/>
        <end position="40"/>
    </location>
</feature>
<name>A0A915KJT5_ROMCU</name>
<dbReference type="AlphaFoldDB" id="A0A915KJT5"/>
<evidence type="ECO:0000313" key="2">
    <source>
        <dbReference type="Proteomes" id="UP000887565"/>
    </source>
</evidence>
<evidence type="ECO:0000256" key="1">
    <source>
        <dbReference type="SAM" id="MobiDB-lite"/>
    </source>
</evidence>
<dbReference type="WBParaSite" id="nRc.2.0.1.t38687-RA">
    <property type="protein sequence ID" value="nRc.2.0.1.t38687-RA"/>
    <property type="gene ID" value="nRc.2.0.1.g38687"/>
</dbReference>
<evidence type="ECO:0000313" key="3">
    <source>
        <dbReference type="WBParaSite" id="nRc.2.0.1.t38687-RA"/>
    </source>
</evidence>
<feature type="compositionally biased region" description="Basic and acidic residues" evidence="1">
    <location>
        <begin position="1"/>
        <end position="25"/>
    </location>
</feature>
<proteinExistence type="predicted"/>
<accession>A0A915KJT5</accession>
<reference evidence="3" key="1">
    <citation type="submission" date="2022-11" db="UniProtKB">
        <authorList>
            <consortium name="WormBaseParasite"/>
        </authorList>
    </citation>
    <scope>IDENTIFICATION</scope>
</reference>
<organism evidence="2 3">
    <name type="scientific">Romanomermis culicivorax</name>
    <name type="common">Nematode worm</name>
    <dbReference type="NCBI Taxonomy" id="13658"/>
    <lineage>
        <taxon>Eukaryota</taxon>
        <taxon>Metazoa</taxon>
        <taxon>Ecdysozoa</taxon>
        <taxon>Nematoda</taxon>
        <taxon>Enoplea</taxon>
        <taxon>Dorylaimia</taxon>
        <taxon>Mermithida</taxon>
        <taxon>Mermithoidea</taxon>
        <taxon>Mermithidae</taxon>
        <taxon>Romanomermis</taxon>
    </lineage>
</organism>